<dbReference type="SUPFAM" id="SSF52540">
    <property type="entry name" value="P-loop containing nucleoside triphosphate hydrolases"/>
    <property type="match status" value="2"/>
</dbReference>
<evidence type="ECO:0000256" key="2">
    <source>
        <dbReference type="ARBA" id="ARBA00011322"/>
    </source>
</evidence>
<gene>
    <name evidence="6" type="primary">dndD</name>
    <name evidence="6" type="ORF">EBB54_20335</name>
</gene>
<dbReference type="GO" id="GO:0006302">
    <property type="term" value="P:double-strand break repair"/>
    <property type="evidence" value="ECO:0007669"/>
    <property type="project" value="InterPro"/>
</dbReference>
<comment type="subunit">
    <text evidence="2">Heterodimer of SbcC and SbcD.</text>
</comment>
<name>A0A3R8KZY1_9FIRM</name>
<dbReference type="Proteomes" id="UP000274920">
    <property type="component" value="Unassembled WGS sequence"/>
</dbReference>
<proteinExistence type="inferred from homology"/>
<evidence type="ECO:0000259" key="5">
    <source>
        <dbReference type="Pfam" id="PF13476"/>
    </source>
</evidence>
<feature type="domain" description="Rad50/SbcC-type AAA" evidence="5">
    <location>
        <begin position="5"/>
        <end position="233"/>
    </location>
</feature>
<keyword evidence="4" id="KW-0175">Coiled coil</keyword>
<evidence type="ECO:0000256" key="1">
    <source>
        <dbReference type="ARBA" id="ARBA00006930"/>
    </source>
</evidence>
<keyword evidence="7" id="KW-1185">Reference proteome</keyword>
<evidence type="ECO:0000256" key="3">
    <source>
        <dbReference type="ARBA" id="ARBA00013368"/>
    </source>
</evidence>
<dbReference type="PANTHER" id="PTHR32114:SF2">
    <property type="entry name" value="ABC TRANSPORTER ABCH.3"/>
    <property type="match status" value="1"/>
</dbReference>
<evidence type="ECO:0000256" key="4">
    <source>
        <dbReference type="SAM" id="Coils"/>
    </source>
</evidence>
<feature type="coiled-coil region" evidence="4">
    <location>
        <begin position="200"/>
        <end position="234"/>
    </location>
</feature>
<dbReference type="GO" id="GO:0016887">
    <property type="term" value="F:ATP hydrolysis activity"/>
    <property type="evidence" value="ECO:0007669"/>
    <property type="project" value="InterPro"/>
</dbReference>
<organism evidence="6 7">
    <name type="scientific">Schaedlerella arabinosiphila</name>
    <dbReference type="NCBI Taxonomy" id="2044587"/>
    <lineage>
        <taxon>Bacteria</taxon>
        <taxon>Bacillati</taxon>
        <taxon>Bacillota</taxon>
        <taxon>Clostridia</taxon>
        <taxon>Lachnospirales</taxon>
        <taxon>Lachnospiraceae</taxon>
        <taxon>Schaedlerella</taxon>
    </lineage>
</organism>
<dbReference type="PANTHER" id="PTHR32114">
    <property type="entry name" value="ABC TRANSPORTER ABCH.3"/>
    <property type="match status" value="1"/>
</dbReference>
<dbReference type="EMBL" id="RHJS01000002">
    <property type="protein sequence ID" value="RRK33432.1"/>
    <property type="molecule type" value="Genomic_DNA"/>
</dbReference>
<dbReference type="InterPro" id="IPR017599">
    <property type="entry name" value="DNA_S_DndD"/>
</dbReference>
<dbReference type="InterPro" id="IPR027417">
    <property type="entry name" value="P-loop_NTPase"/>
</dbReference>
<protein>
    <recommendedName>
        <fullName evidence="3">Nuclease SbcCD subunit C</fullName>
    </recommendedName>
</protein>
<dbReference type="RefSeq" id="WP_125128689.1">
    <property type="nucleotide sequence ID" value="NZ_RHJS01000002.1"/>
</dbReference>
<sequence>MIIKKLQLYNFGVYAGDNEFAFEGNKPIVLIGGMNGRGKTTFLEAVLLALYGQNSFAYSESDHKSYSGYLRSFINRGSNDDTCSVTLEFETNNGIRENYKIQRAWSSESKRAKEQISVYKDGEYNDFLTNNWPMFVENILPSALSSFFFFDGEQIAELAVDRTNDQLKDSIRSMLGISVLDVLSNDLMRNLKRVNKTGKQDVSAREIQKLREEKNLAREELEEADRELGKANAKLLKDNDALESLHRLYTAKGGDAINKRQELLKKRGTLSAELSKENEKIYGLTAEELPLLLVEDLLSEIKLQAIDEHASAVMQESVHQLNKFFSEFMSGYSGDRKTGEDFLAYVKQRTEDNHVQMVYGLSEQALFQVNNLVEGKLQHTRQEGKEILKKKVKIEKQIDELDSYLSLDINDQELQDIYKKIKKAEQKIIDDQVKIAELEQKRSNINARVIAVTADFNKRVEAYLATAEVRDSVDRISKYSNMALDIIKRYRMELQKRKTDLLASTITECYLKLANKKNLIRKIEMDPETLDWKCLSEDESEIPRDSLSAGEKQLMVISILWALAICSKKKLPVIIDTPLSRMDSLHRTALITTYFPNAGEQTIILSTDAEIDEGYYRLMKNNIGDEFTLNYDEVSKSTSIQKGYLIGAKS</sequence>
<comment type="caution">
    <text evidence="6">The sequence shown here is derived from an EMBL/GenBank/DDBJ whole genome shotgun (WGS) entry which is preliminary data.</text>
</comment>
<evidence type="ECO:0000313" key="6">
    <source>
        <dbReference type="EMBL" id="RRK33432.1"/>
    </source>
</evidence>
<comment type="similarity">
    <text evidence="1">Belongs to the SMC family. SbcC subfamily.</text>
</comment>
<dbReference type="Pfam" id="PF13476">
    <property type="entry name" value="AAA_23"/>
    <property type="match status" value="1"/>
</dbReference>
<dbReference type="Gene3D" id="3.40.50.300">
    <property type="entry name" value="P-loop containing nucleotide triphosphate hydrolases"/>
    <property type="match status" value="2"/>
</dbReference>
<dbReference type="NCBIfam" id="TIGR03185">
    <property type="entry name" value="DNA_S_dndD"/>
    <property type="match status" value="1"/>
</dbReference>
<reference evidence="6" key="1">
    <citation type="submission" date="2018-10" db="EMBL/GenBank/DDBJ databases">
        <title>Schaedlerella arabinophila gen. nov. sp. nov., isolated from the mouse intestinal tract and comparative analysis with the genome of the closely related altered Schaedler flora strain ASF502.</title>
        <authorList>
            <person name="Miyake S."/>
            <person name="Soh M."/>
            <person name="Seedorf H."/>
        </authorList>
    </citation>
    <scope>NUCLEOTIDE SEQUENCE [LARGE SCALE GENOMIC DNA]</scope>
    <source>
        <strain evidence="6">DSM 106076</strain>
    </source>
</reference>
<feature type="coiled-coil region" evidence="4">
    <location>
        <begin position="407"/>
        <end position="455"/>
    </location>
</feature>
<accession>A0A3R8KZY1</accession>
<evidence type="ECO:0000313" key="7">
    <source>
        <dbReference type="Proteomes" id="UP000274920"/>
    </source>
</evidence>
<dbReference type="InterPro" id="IPR038729">
    <property type="entry name" value="Rad50/SbcC_AAA"/>
</dbReference>
<dbReference type="AlphaFoldDB" id="A0A3R8KZY1"/>